<sequence>MNKKICFISNLCLLVWFFLDMIGVSIDNGILVTRSYREDGVFFLIFLFLFIGFIFKERLGKYLLSGWLFLWFFTQFLSHWYFTIFGPAQGKMNYFADTIKLIPSSTIYIPDFYHIVLHILILISLINMILYCRISTQSKINQKHI</sequence>
<dbReference type="EMBL" id="JANKAS010000008">
    <property type="protein sequence ID" value="MCR1899259.1"/>
    <property type="molecule type" value="Genomic_DNA"/>
</dbReference>
<feature type="transmembrane region" description="Helical" evidence="1">
    <location>
        <begin position="62"/>
        <end position="82"/>
    </location>
</feature>
<keyword evidence="1" id="KW-0472">Membrane</keyword>
<organism evidence="2 3">
    <name type="scientific">Irregularibacter muris</name>
    <dbReference type="NCBI Taxonomy" id="1796619"/>
    <lineage>
        <taxon>Bacteria</taxon>
        <taxon>Bacillati</taxon>
        <taxon>Bacillota</taxon>
        <taxon>Clostridia</taxon>
        <taxon>Eubacteriales</taxon>
        <taxon>Eubacteriaceae</taxon>
        <taxon>Irregularibacter</taxon>
    </lineage>
</organism>
<keyword evidence="3" id="KW-1185">Reference proteome</keyword>
<proteinExistence type="predicted"/>
<protein>
    <submittedName>
        <fullName evidence="2">Uncharacterized protein</fullName>
    </submittedName>
</protein>
<accession>A0AAE3HGX9</accession>
<feature type="transmembrane region" description="Helical" evidence="1">
    <location>
        <begin position="112"/>
        <end position="134"/>
    </location>
</feature>
<evidence type="ECO:0000313" key="2">
    <source>
        <dbReference type="EMBL" id="MCR1899259.1"/>
    </source>
</evidence>
<dbReference type="AlphaFoldDB" id="A0AAE3HGX9"/>
<evidence type="ECO:0000256" key="1">
    <source>
        <dbReference type="SAM" id="Phobius"/>
    </source>
</evidence>
<reference evidence="2" key="1">
    <citation type="submission" date="2022-07" db="EMBL/GenBank/DDBJ databases">
        <title>Enhanced cultured diversity of the mouse gut microbiota enables custom-made synthetic communities.</title>
        <authorList>
            <person name="Afrizal A."/>
        </authorList>
    </citation>
    <scope>NUCLEOTIDE SEQUENCE</scope>
    <source>
        <strain evidence="2">DSM 28593</strain>
    </source>
</reference>
<keyword evidence="1" id="KW-0812">Transmembrane</keyword>
<feature type="transmembrane region" description="Helical" evidence="1">
    <location>
        <begin position="38"/>
        <end position="55"/>
    </location>
</feature>
<dbReference type="Proteomes" id="UP001205748">
    <property type="component" value="Unassembled WGS sequence"/>
</dbReference>
<dbReference type="RefSeq" id="WP_257531418.1">
    <property type="nucleotide sequence ID" value="NZ_JANKAS010000008.1"/>
</dbReference>
<evidence type="ECO:0000313" key="3">
    <source>
        <dbReference type="Proteomes" id="UP001205748"/>
    </source>
</evidence>
<keyword evidence="1" id="KW-1133">Transmembrane helix</keyword>
<feature type="transmembrane region" description="Helical" evidence="1">
    <location>
        <begin position="7"/>
        <end position="26"/>
    </location>
</feature>
<name>A0AAE3HGX9_9FIRM</name>
<gene>
    <name evidence="2" type="ORF">NSA47_09700</name>
</gene>
<comment type="caution">
    <text evidence="2">The sequence shown here is derived from an EMBL/GenBank/DDBJ whole genome shotgun (WGS) entry which is preliminary data.</text>
</comment>